<feature type="domain" description="PAC" evidence="8">
    <location>
        <begin position="318"/>
        <end position="370"/>
    </location>
</feature>
<proteinExistence type="predicted"/>
<dbReference type="SUPFAM" id="SSF55785">
    <property type="entry name" value="PYP-like sensor domain (PAS domain)"/>
    <property type="match status" value="1"/>
</dbReference>
<feature type="transmembrane region" description="Helical" evidence="6">
    <location>
        <begin position="66"/>
        <end position="87"/>
    </location>
</feature>
<name>B9XPI7_PEDPL</name>
<dbReference type="AlphaFoldDB" id="B9XPI7"/>
<dbReference type="EC" id="2.7.13.3" evidence="2"/>
<dbReference type="Proteomes" id="UP000003688">
    <property type="component" value="Unassembled WGS sequence"/>
</dbReference>
<dbReference type="InterPro" id="IPR001610">
    <property type="entry name" value="PAC"/>
</dbReference>
<reference evidence="9 10" key="1">
    <citation type="journal article" date="2011" name="J. Bacteriol.">
        <title>Genome sequence of 'Pedosphaera parvula' Ellin514, an aerobic Verrucomicrobial isolate from pasture soil.</title>
        <authorList>
            <person name="Kant R."/>
            <person name="van Passel M.W."/>
            <person name="Sangwan P."/>
            <person name="Palva A."/>
            <person name="Lucas S."/>
            <person name="Copeland A."/>
            <person name="Lapidus A."/>
            <person name="Glavina Del Rio T."/>
            <person name="Dalin E."/>
            <person name="Tice H."/>
            <person name="Bruce D."/>
            <person name="Goodwin L."/>
            <person name="Pitluck S."/>
            <person name="Chertkov O."/>
            <person name="Larimer F.W."/>
            <person name="Land M.L."/>
            <person name="Hauser L."/>
            <person name="Brettin T.S."/>
            <person name="Detter J.C."/>
            <person name="Han S."/>
            <person name="de Vos W.M."/>
            <person name="Janssen P.H."/>
            <person name="Smidt H."/>
        </authorList>
    </citation>
    <scope>NUCLEOTIDE SEQUENCE [LARGE SCALE GENOMIC DNA]</scope>
    <source>
        <strain evidence="9 10">Ellin514</strain>
    </source>
</reference>
<evidence type="ECO:0000313" key="9">
    <source>
        <dbReference type="EMBL" id="EEF58215.1"/>
    </source>
</evidence>
<dbReference type="InterPro" id="IPR036890">
    <property type="entry name" value="HATPase_C_sf"/>
</dbReference>
<dbReference type="Pfam" id="PF00512">
    <property type="entry name" value="HisKA"/>
    <property type="match status" value="1"/>
</dbReference>
<dbReference type="Gene3D" id="3.30.450.20">
    <property type="entry name" value="PAS domain"/>
    <property type="match status" value="1"/>
</dbReference>
<dbReference type="STRING" id="320771.Cflav_PD1415"/>
<evidence type="ECO:0000256" key="6">
    <source>
        <dbReference type="SAM" id="Phobius"/>
    </source>
</evidence>
<dbReference type="CDD" id="cd00082">
    <property type="entry name" value="HisKA"/>
    <property type="match status" value="1"/>
</dbReference>
<comment type="caution">
    <text evidence="9">The sequence shown here is derived from an EMBL/GenBank/DDBJ whole genome shotgun (WGS) entry which is preliminary data.</text>
</comment>
<dbReference type="Gene3D" id="1.10.287.130">
    <property type="match status" value="1"/>
</dbReference>
<dbReference type="InterPro" id="IPR000700">
    <property type="entry name" value="PAS-assoc_C"/>
</dbReference>
<dbReference type="InterPro" id="IPR013655">
    <property type="entry name" value="PAS_fold_3"/>
</dbReference>
<dbReference type="EMBL" id="ABOX02000047">
    <property type="protein sequence ID" value="EEF58215.1"/>
    <property type="molecule type" value="Genomic_DNA"/>
</dbReference>
<evidence type="ECO:0000256" key="3">
    <source>
        <dbReference type="ARBA" id="ARBA00022553"/>
    </source>
</evidence>
<dbReference type="CDD" id="cd00130">
    <property type="entry name" value="PAS"/>
    <property type="match status" value="1"/>
</dbReference>
<evidence type="ECO:0000256" key="4">
    <source>
        <dbReference type="SAM" id="Coils"/>
    </source>
</evidence>
<keyword evidence="9" id="KW-0418">Kinase</keyword>
<dbReference type="PRINTS" id="PR00344">
    <property type="entry name" value="BCTRLSENSOR"/>
</dbReference>
<feature type="domain" description="Histidine kinase" evidence="7">
    <location>
        <begin position="390"/>
        <end position="613"/>
    </location>
</feature>
<dbReference type="InterPro" id="IPR036097">
    <property type="entry name" value="HisK_dim/P_sf"/>
</dbReference>
<dbReference type="InterPro" id="IPR003661">
    <property type="entry name" value="HisK_dim/P_dom"/>
</dbReference>
<dbReference type="PROSITE" id="PS50113">
    <property type="entry name" value="PAC"/>
    <property type="match status" value="1"/>
</dbReference>
<feature type="coiled-coil region" evidence="4">
    <location>
        <begin position="226"/>
        <end position="253"/>
    </location>
</feature>
<accession>B9XPI7</accession>
<dbReference type="InterPro" id="IPR035965">
    <property type="entry name" value="PAS-like_dom_sf"/>
</dbReference>
<dbReference type="Gene3D" id="3.30.565.10">
    <property type="entry name" value="Histidine kinase-like ATPase, C-terminal domain"/>
    <property type="match status" value="1"/>
</dbReference>
<dbReference type="SUPFAM" id="SSF55874">
    <property type="entry name" value="ATPase domain of HSP90 chaperone/DNA topoisomerase II/histidine kinase"/>
    <property type="match status" value="1"/>
</dbReference>
<evidence type="ECO:0000313" key="10">
    <source>
        <dbReference type="Proteomes" id="UP000003688"/>
    </source>
</evidence>
<keyword evidence="6" id="KW-0472">Membrane</keyword>
<dbReference type="SMART" id="SM00388">
    <property type="entry name" value="HisKA"/>
    <property type="match status" value="1"/>
</dbReference>
<dbReference type="InterPro" id="IPR005467">
    <property type="entry name" value="His_kinase_dom"/>
</dbReference>
<sequence length="665" mass="73736">MSNITSLADTLPARIAELFKEQQQSIVKHTDLIFARLMMCQWIFGVALALWISPRTWTGTVSQTHLHVWAAVLLGGAITSVPVLLGLTQPGKTMTRHAIGVGQMLMSALLIHLTGGRIETHFHVFGSLAILAFYRDWKVLISASAVVYLDHVLRGIFWPQSVYGVLSAPIWRSLEHAGWVVFEVTFLIISIRKSLSEMLLVAERQARLESLKEGIEQTVAERTADLTRENTERRQAEDQLRRSQAQLAQAQQIAHMGSWEWDLVENKVTFSEETQRLYGRKPEESGSSMESCMKQVHPDDLPRVNKIMAEALRNRQSFVCDHRVVLPGGTERIMQGRGELLLNSQGEPIRMFGIVQDITEAKRAAEALHRSEEQLRQSQKMEAVGRLAGGVAHDFNNLLTVIGGYCALSLRQIDEAHPLQKSIAEIQKASERAASLTSQLLAFSRKQVLQPRVLQLNEVVRGMEKMLRRLIGEDIELSTAFDLLLGHVKADPGQIEQVIMNLAVNARDAMPRGGKLTISTANITIDQKTHFRNRTLDVGDYVQIALSDNGVGMTEEVKSHLFEPFFTTKGLGKGTGLGLATCYGIICQSNGDIRVYSEPNSGTTFKIYLPRTDAKLEPTANPESGRLPSGYGIHTRGGGRCGSAQTRGHHTARARLPGAGIQQRL</sequence>
<dbReference type="GO" id="GO:0000155">
    <property type="term" value="F:phosphorelay sensor kinase activity"/>
    <property type="evidence" value="ECO:0007669"/>
    <property type="project" value="InterPro"/>
</dbReference>
<keyword evidence="3" id="KW-0597">Phosphoprotein</keyword>
<feature type="transmembrane region" description="Helical" evidence="6">
    <location>
        <begin position="33"/>
        <end position="54"/>
    </location>
</feature>
<dbReference type="InterPro" id="IPR003594">
    <property type="entry name" value="HATPase_dom"/>
</dbReference>
<dbReference type="PANTHER" id="PTHR43065">
    <property type="entry name" value="SENSOR HISTIDINE KINASE"/>
    <property type="match status" value="1"/>
</dbReference>
<keyword evidence="6" id="KW-0812">Transmembrane</keyword>
<dbReference type="SUPFAM" id="SSF47384">
    <property type="entry name" value="Homodimeric domain of signal transducing histidine kinase"/>
    <property type="match status" value="1"/>
</dbReference>
<evidence type="ECO:0000256" key="5">
    <source>
        <dbReference type="SAM" id="MobiDB-lite"/>
    </source>
</evidence>
<keyword evidence="10" id="KW-1185">Reference proteome</keyword>
<dbReference type="PROSITE" id="PS50109">
    <property type="entry name" value="HIS_KIN"/>
    <property type="match status" value="1"/>
</dbReference>
<evidence type="ECO:0000259" key="8">
    <source>
        <dbReference type="PROSITE" id="PS50113"/>
    </source>
</evidence>
<evidence type="ECO:0000256" key="2">
    <source>
        <dbReference type="ARBA" id="ARBA00012438"/>
    </source>
</evidence>
<organism evidence="9 10">
    <name type="scientific">Pedosphaera parvula (strain Ellin514)</name>
    <dbReference type="NCBI Taxonomy" id="320771"/>
    <lineage>
        <taxon>Bacteria</taxon>
        <taxon>Pseudomonadati</taxon>
        <taxon>Verrucomicrobiota</taxon>
        <taxon>Pedosphaerae</taxon>
        <taxon>Pedosphaerales</taxon>
        <taxon>Pedosphaeraceae</taxon>
        <taxon>Pedosphaera</taxon>
    </lineage>
</organism>
<dbReference type="Pfam" id="PF02518">
    <property type="entry name" value="HATPase_c"/>
    <property type="match status" value="1"/>
</dbReference>
<evidence type="ECO:0000256" key="1">
    <source>
        <dbReference type="ARBA" id="ARBA00000085"/>
    </source>
</evidence>
<dbReference type="PANTHER" id="PTHR43065:SF42">
    <property type="entry name" value="TWO-COMPONENT SENSOR PPRA"/>
    <property type="match status" value="1"/>
</dbReference>
<dbReference type="InterPro" id="IPR004358">
    <property type="entry name" value="Sig_transdc_His_kin-like_C"/>
</dbReference>
<evidence type="ECO:0000259" key="7">
    <source>
        <dbReference type="PROSITE" id="PS50109"/>
    </source>
</evidence>
<dbReference type="SMART" id="SM00086">
    <property type="entry name" value="PAC"/>
    <property type="match status" value="1"/>
</dbReference>
<dbReference type="SMART" id="SM00387">
    <property type="entry name" value="HATPase_c"/>
    <property type="match status" value="1"/>
</dbReference>
<comment type="catalytic activity">
    <reaction evidence="1">
        <text>ATP + protein L-histidine = ADP + protein N-phospho-L-histidine.</text>
        <dbReference type="EC" id="2.7.13.3"/>
    </reaction>
</comment>
<dbReference type="Gene3D" id="2.10.70.100">
    <property type="match status" value="1"/>
</dbReference>
<protein>
    <recommendedName>
        <fullName evidence="2">histidine kinase</fullName>
        <ecNumber evidence="2">2.7.13.3</ecNumber>
    </recommendedName>
</protein>
<keyword evidence="6" id="KW-1133">Transmembrane helix</keyword>
<keyword evidence="9" id="KW-0808">Transferase</keyword>
<dbReference type="NCBIfam" id="TIGR00229">
    <property type="entry name" value="sensory_box"/>
    <property type="match status" value="1"/>
</dbReference>
<keyword evidence="4" id="KW-0175">Coiled coil</keyword>
<gene>
    <name evidence="9" type="ORF">Cflav_PD1415</name>
</gene>
<dbReference type="RefSeq" id="WP_007417723.1">
    <property type="nucleotide sequence ID" value="NZ_ABOX02000047.1"/>
</dbReference>
<dbReference type="InterPro" id="IPR000014">
    <property type="entry name" value="PAS"/>
</dbReference>
<feature type="region of interest" description="Disordered" evidence="5">
    <location>
        <begin position="638"/>
        <end position="665"/>
    </location>
</feature>
<dbReference type="Pfam" id="PF08447">
    <property type="entry name" value="PAS_3"/>
    <property type="match status" value="1"/>
</dbReference>